<dbReference type="Proteomes" id="UP000019486">
    <property type="component" value="Unassembled WGS sequence"/>
</dbReference>
<comment type="caution">
    <text evidence="1">The sequence shown here is derived from an EMBL/GenBank/DDBJ whole genome shotgun (WGS) entry which is preliminary data.</text>
</comment>
<proteinExistence type="predicted"/>
<dbReference type="OrthoDB" id="146908at2"/>
<keyword evidence="2" id="KW-1185">Reference proteome</keyword>
<dbReference type="EMBL" id="AVFL01000006">
    <property type="protein sequence ID" value="EWY40727.1"/>
    <property type="molecule type" value="Genomic_DNA"/>
</dbReference>
<dbReference type="AlphaFoldDB" id="W9H7S0"/>
<gene>
    <name evidence="1" type="ORF">N825_32895</name>
</gene>
<organism evidence="1 2">
    <name type="scientific">Skermanella stibiiresistens SB22</name>
    <dbReference type="NCBI Taxonomy" id="1385369"/>
    <lineage>
        <taxon>Bacteria</taxon>
        <taxon>Pseudomonadati</taxon>
        <taxon>Pseudomonadota</taxon>
        <taxon>Alphaproteobacteria</taxon>
        <taxon>Rhodospirillales</taxon>
        <taxon>Azospirillaceae</taxon>
        <taxon>Skermanella</taxon>
    </lineage>
</organism>
<evidence type="ECO:0000313" key="2">
    <source>
        <dbReference type="Proteomes" id="UP000019486"/>
    </source>
</evidence>
<sequence length="347" mass="38232">MSITALRQMADTRPRHEPTRQVIAKLLAALEQPAGQDRGLTDAAYEVWYLGDDAACLRLLEALVECPLTPPERQKLDIMLAARHWIDGQIAKMHQPLQKNVPFLSSEPRELEAAFLRSLGRHLVQLINGIRPDRYQGPPGAPRRRIDFIGDSHVLAPANLVQKLGSDLWQVRAHYVPGVKLWHVVREPALRYRIGMENTVAACAGPSGFAVFSVGEIDCRPDAGFYNAVRRGEYGVAAIPAMVDLYLERLEAWRAGGISQIGIWGIPAPREDFLEAVGADKALVRDIVATVNDTLRRGAATRGFVFFDLYALTQRDGFASGGYHIDHAHVGSNVLGALGENRLILGL</sequence>
<name>W9H7S0_9PROT</name>
<dbReference type="STRING" id="1385369.N825_32895"/>
<evidence type="ECO:0000313" key="1">
    <source>
        <dbReference type="EMBL" id="EWY40727.1"/>
    </source>
</evidence>
<reference evidence="1 2" key="1">
    <citation type="submission" date="2013-08" db="EMBL/GenBank/DDBJ databases">
        <title>The genome sequence of Skermanella stibiiresistens.</title>
        <authorList>
            <person name="Zhu W."/>
            <person name="Wang G."/>
        </authorList>
    </citation>
    <scope>NUCLEOTIDE SEQUENCE [LARGE SCALE GENOMIC DNA]</scope>
    <source>
        <strain evidence="1 2">SB22</strain>
    </source>
</reference>
<dbReference type="RefSeq" id="WP_037450529.1">
    <property type="nucleotide sequence ID" value="NZ_AVFL01000006.1"/>
</dbReference>
<protein>
    <submittedName>
        <fullName evidence="1">Uncharacterized protein</fullName>
    </submittedName>
</protein>
<accession>W9H7S0</accession>